<reference evidence="4" key="1">
    <citation type="submission" date="2021-01" db="EMBL/GenBank/DDBJ databases">
        <authorList>
            <person name="Corre E."/>
            <person name="Pelletier E."/>
            <person name="Niang G."/>
            <person name="Scheremetjew M."/>
            <person name="Finn R."/>
            <person name="Kale V."/>
            <person name="Holt S."/>
            <person name="Cochrane G."/>
            <person name="Meng A."/>
            <person name="Brown T."/>
            <person name="Cohen L."/>
        </authorList>
    </citation>
    <scope>NUCLEOTIDE SEQUENCE</scope>
    <source>
        <strain evidence="4">CCAP 955/1</strain>
    </source>
</reference>
<dbReference type="GO" id="GO:0051087">
    <property type="term" value="F:protein-folding chaperone binding"/>
    <property type="evidence" value="ECO:0007669"/>
    <property type="project" value="TreeGrafter"/>
</dbReference>
<dbReference type="PANTHER" id="PTHR21431:SF0">
    <property type="entry name" value="PREFOLDIN SUBUNIT 6"/>
    <property type="match status" value="1"/>
</dbReference>
<protein>
    <recommendedName>
        <fullName evidence="5">Prefoldin subunit 6</fullName>
    </recommendedName>
</protein>
<dbReference type="SUPFAM" id="SSF46579">
    <property type="entry name" value="Prefoldin"/>
    <property type="match status" value="1"/>
</dbReference>
<organism evidence="4">
    <name type="scientific">Spumella elongata</name>
    <dbReference type="NCBI Taxonomy" id="89044"/>
    <lineage>
        <taxon>Eukaryota</taxon>
        <taxon>Sar</taxon>
        <taxon>Stramenopiles</taxon>
        <taxon>Ochrophyta</taxon>
        <taxon>Chrysophyceae</taxon>
        <taxon>Chromulinales</taxon>
        <taxon>Chromulinaceae</taxon>
        <taxon>Spumella</taxon>
    </lineage>
</organism>
<gene>
    <name evidence="4" type="ORF">SELO1098_LOCUS1707</name>
</gene>
<keyword evidence="2" id="KW-0143">Chaperone</keyword>
<evidence type="ECO:0000256" key="2">
    <source>
        <dbReference type="ARBA" id="ARBA00023186"/>
    </source>
</evidence>
<dbReference type="EMBL" id="HBIC01003223">
    <property type="protein sequence ID" value="CAE0272881.1"/>
    <property type="molecule type" value="Transcribed_RNA"/>
</dbReference>
<proteinExistence type="inferred from homology"/>
<dbReference type="GO" id="GO:0016272">
    <property type="term" value="C:prefoldin complex"/>
    <property type="evidence" value="ECO:0007669"/>
    <property type="project" value="InterPro"/>
</dbReference>
<evidence type="ECO:0000256" key="1">
    <source>
        <dbReference type="ARBA" id="ARBA00008045"/>
    </source>
</evidence>
<dbReference type="Pfam" id="PF01920">
    <property type="entry name" value="Prefoldin_2"/>
    <property type="match status" value="1"/>
</dbReference>
<dbReference type="CDD" id="cd23161">
    <property type="entry name" value="Prefoldin_6"/>
    <property type="match status" value="1"/>
</dbReference>
<evidence type="ECO:0000313" key="4">
    <source>
        <dbReference type="EMBL" id="CAE0272881.1"/>
    </source>
</evidence>
<evidence type="ECO:0008006" key="5">
    <source>
        <dbReference type="Google" id="ProtNLM"/>
    </source>
</evidence>
<evidence type="ECO:0000256" key="3">
    <source>
        <dbReference type="SAM" id="Coils"/>
    </source>
</evidence>
<name>A0A7S3GPV4_9STRA</name>
<dbReference type="PANTHER" id="PTHR21431">
    <property type="entry name" value="PREFOLDIN SUBUNIT 6"/>
    <property type="match status" value="1"/>
</dbReference>
<keyword evidence="3" id="KW-0175">Coiled coil</keyword>
<dbReference type="AlphaFoldDB" id="A0A7S3GPV4"/>
<dbReference type="FunFam" id="1.10.287.370:FF:000003">
    <property type="entry name" value="Prefoldin subunit 6"/>
    <property type="match status" value="1"/>
</dbReference>
<dbReference type="GO" id="GO:0051131">
    <property type="term" value="P:chaperone-mediated protein complex assembly"/>
    <property type="evidence" value="ECO:0007669"/>
    <property type="project" value="TreeGrafter"/>
</dbReference>
<dbReference type="InterPro" id="IPR002777">
    <property type="entry name" value="PFD_beta-like"/>
</dbReference>
<dbReference type="InterPro" id="IPR009053">
    <property type="entry name" value="Prefoldin"/>
</dbReference>
<accession>A0A7S3GPV4</accession>
<sequence>MSTTAVDEKLKKYRTIQEDIQKLFVQKQNALSQFNENTLVKGEMDLLEEDSKVFKLVGPVLMSVELEESKGNVAKRLEFIEAEIKKADSAIAEKQGEMATLGDEIAAEQQKMQASAASAAREIAADV</sequence>
<dbReference type="Gene3D" id="1.10.287.370">
    <property type="match status" value="1"/>
</dbReference>
<dbReference type="GO" id="GO:0051082">
    <property type="term" value="F:unfolded protein binding"/>
    <property type="evidence" value="ECO:0007669"/>
    <property type="project" value="InterPro"/>
</dbReference>
<dbReference type="GO" id="GO:0005737">
    <property type="term" value="C:cytoplasm"/>
    <property type="evidence" value="ECO:0007669"/>
    <property type="project" value="TreeGrafter"/>
</dbReference>
<comment type="similarity">
    <text evidence="1">Belongs to the prefoldin subunit beta family.</text>
</comment>
<feature type="coiled-coil region" evidence="3">
    <location>
        <begin position="77"/>
        <end position="111"/>
    </location>
</feature>
<dbReference type="GO" id="GO:0006457">
    <property type="term" value="P:protein folding"/>
    <property type="evidence" value="ECO:0007669"/>
    <property type="project" value="InterPro"/>
</dbReference>